<dbReference type="EMBL" id="FUEG01000018">
    <property type="protein sequence ID" value="SJL12974.1"/>
    <property type="molecule type" value="Genomic_DNA"/>
</dbReference>
<dbReference type="Proteomes" id="UP000219338">
    <property type="component" value="Unassembled WGS sequence"/>
</dbReference>
<keyword evidence="2" id="KW-1185">Reference proteome</keyword>
<evidence type="ECO:0000313" key="2">
    <source>
        <dbReference type="Proteomes" id="UP000219338"/>
    </source>
</evidence>
<dbReference type="OrthoDB" id="10507730at2759"/>
<protein>
    <submittedName>
        <fullName evidence="1">Uncharacterized protein</fullName>
    </submittedName>
</protein>
<gene>
    <name evidence="1" type="ORF">ARMOST_16409</name>
</gene>
<organism evidence="1 2">
    <name type="scientific">Armillaria ostoyae</name>
    <name type="common">Armillaria root rot fungus</name>
    <dbReference type="NCBI Taxonomy" id="47428"/>
    <lineage>
        <taxon>Eukaryota</taxon>
        <taxon>Fungi</taxon>
        <taxon>Dikarya</taxon>
        <taxon>Basidiomycota</taxon>
        <taxon>Agaricomycotina</taxon>
        <taxon>Agaricomycetes</taxon>
        <taxon>Agaricomycetidae</taxon>
        <taxon>Agaricales</taxon>
        <taxon>Marasmiineae</taxon>
        <taxon>Physalacriaceae</taxon>
        <taxon>Armillaria</taxon>
    </lineage>
</organism>
<dbReference type="AlphaFoldDB" id="A0A284RW50"/>
<evidence type="ECO:0000313" key="1">
    <source>
        <dbReference type="EMBL" id="SJL12974.1"/>
    </source>
</evidence>
<proteinExistence type="predicted"/>
<accession>A0A284RW50</accession>
<name>A0A284RW50_ARMOS</name>
<sequence>MSKARRRRSWVALPLLFDSNGFAKMSTSLSSEPVTTQDMLKTSDRGILERWIQDGQLSRVPESQLAGPGLTHLYGAGPPVVDKDGSKCLQGIFKHLIYVSKLFAGGRRRLDAEYPMLFHPISHYRASKKSPCD</sequence>
<reference evidence="2" key="1">
    <citation type="journal article" date="2017" name="Nat. Ecol. Evol.">
        <title>Genome expansion and lineage-specific genetic innovations in the forest pathogenic fungi Armillaria.</title>
        <authorList>
            <person name="Sipos G."/>
            <person name="Prasanna A.N."/>
            <person name="Walter M.C."/>
            <person name="O'Connor E."/>
            <person name="Balint B."/>
            <person name="Krizsan K."/>
            <person name="Kiss B."/>
            <person name="Hess J."/>
            <person name="Varga T."/>
            <person name="Slot J."/>
            <person name="Riley R."/>
            <person name="Boka B."/>
            <person name="Rigling D."/>
            <person name="Barry K."/>
            <person name="Lee J."/>
            <person name="Mihaltcheva S."/>
            <person name="LaButti K."/>
            <person name="Lipzen A."/>
            <person name="Waldron R."/>
            <person name="Moloney N.M."/>
            <person name="Sperisen C."/>
            <person name="Kredics L."/>
            <person name="Vagvoelgyi C."/>
            <person name="Patrignani A."/>
            <person name="Fitzpatrick D."/>
            <person name="Nagy I."/>
            <person name="Doyle S."/>
            <person name="Anderson J.B."/>
            <person name="Grigoriev I.V."/>
            <person name="Gueldener U."/>
            <person name="Muensterkoetter M."/>
            <person name="Nagy L.G."/>
        </authorList>
    </citation>
    <scope>NUCLEOTIDE SEQUENCE [LARGE SCALE GENOMIC DNA]</scope>
    <source>
        <strain evidence="2">C18/9</strain>
    </source>
</reference>